<reference evidence="2" key="1">
    <citation type="submission" date="2022-08" db="EMBL/GenBank/DDBJ databases">
        <title>Novel sulphate-reducing endosymbionts in the free-living metamonad Anaeramoeba.</title>
        <authorList>
            <person name="Jerlstrom-Hultqvist J."/>
            <person name="Cepicka I."/>
            <person name="Gallot-Lavallee L."/>
            <person name="Salas-Leiva D."/>
            <person name="Curtis B.A."/>
            <person name="Zahonova K."/>
            <person name="Pipaliya S."/>
            <person name="Dacks J."/>
            <person name="Roger A.J."/>
        </authorList>
    </citation>
    <scope>NUCLEOTIDE SEQUENCE</scope>
    <source>
        <strain evidence="2">Busselton2</strain>
    </source>
</reference>
<feature type="region of interest" description="Disordered" evidence="1">
    <location>
        <begin position="65"/>
        <end position="104"/>
    </location>
</feature>
<proteinExistence type="predicted"/>
<protein>
    <submittedName>
        <fullName evidence="2">Uncharacterized protein</fullName>
    </submittedName>
</protein>
<accession>A0AAV8AHX5</accession>
<evidence type="ECO:0000313" key="3">
    <source>
        <dbReference type="Proteomes" id="UP001146793"/>
    </source>
</evidence>
<dbReference type="AlphaFoldDB" id="A0AAV8AHX5"/>
<dbReference type="EMBL" id="JANTQA010000008">
    <property type="protein sequence ID" value="KAJ3452327.1"/>
    <property type="molecule type" value="Genomic_DNA"/>
</dbReference>
<sequence length="205" mass="23307">MNGNKNEKSNRSILRFISDPYDHTYSDFDSKVNLSGKSYDELNTSQITGCTNDTENSLTDQNLEMENKKENSPNNCNDTSFTESGSETEEGSLSSENESSNKTEHEDLIYGFYEVNEEKFSPVSSHLRSVNSQVEKSVLLNSPSQKNNNNNNNNNKSTPKNENMKEMKKHYKQTEKNQTIFKLIVSTLSPTIPRHSTKLNDKSEN</sequence>
<dbReference type="Proteomes" id="UP001146793">
    <property type="component" value="Unassembled WGS sequence"/>
</dbReference>
<organism evidence="2 3">
    <name type="scientific">Anaeramoeba flamelloides</name>
    <dbReference type="NCBI Taxonomy" id="1746091"/>
    <lineage>
        <taxon>Eukaryota</taxon>
        <taxon>Metamonada</taxon>
        <taxon>Anaeramoebidae</taxon>
        <taxon>Anaeramoeba</taxon>
    </lineage>
</organism>
<evidence type="ECO:0000313" key="2">
    <source>
        <dbReference type="EMBL" id="KAJ3452327.1"/>
    </source>
</evidence>
<name>A0AAV8AHX5_9EUKA</name>
<evidence type="ECO:0000256" key="1">
    <source>
        <dbReference type="SAM" id="MobiDB-lite"/>
    </source>
</evidence>
<gene>
    <name evidence="2" type="ORF">M0812_04092</name>
</gene>
<comment type="caution">
    <text evidence="2">The sequence shown here is derived from an EMBL/GenBank/DDBJ whole genome shotgun (WGS) entry which is preliminary data.</text>
</comment>
<feature type="compositionally biased region" description="Low complexity" evidence="1">
    <location>
        <begin position="141"/>
        <end position="161"/>
    </location>
</feature>
<feature type="compositionally biased region" description="Low complexity" evidence="1">
    <location>
        <begin position="79"/>
        <end position="98"/>
    </location>
</feature>
<feature type="region of interest" description="Disordered" evidence="1">
    <location>
        <begin position="140"/>
        <end position="175"/>
    </location>
</feature>